<dbReference type="RefSeq" id="WP_252473024.1">
    <property type="nucleotide sequence ID" value="NZ_JALBWM010000245.1"/>
</dbReference>
<dbReference type="Proteomes" id="UP001139028">
    <property type="component" value="Unassembled WGS sequence"/>
</dbReference>
<proteinExistence type="predicted"/>
<gene>
    <name evidence="1" type="ORF">MO867_21660</name>
</gene>
<feature type="non-terminal residue" evidence="1">
    <location>
        <position position="1"/>
    </location>
</feature>
<comment type="caution">
    <text evidence="1">The sequence shown here is derived from an EMBL/GenBank/DDBJ whole genome shotgun (WGS) entry which is preliminary data.</text>
</comment>
<keyword evidence="2" id="KW-1185">Reference proteome</keyword>
<reference evidence="1" key="1">
    <citation type="journal article" date="2022" name="Arch. Microbiol.">
        <title>Microbulbifer okhotskensis sp. nov., isolated from a deep bottom sediment of the Okhotsk Sea.</title>
        <authorList>
            <person name="Romanenko L."/>
            <person name="Kurilenko V."/>
            <person name="Otstavnykh N."/>
            <person name="Velansky P."/>
            <person name="Isaeva M."/>
            <person name="Mikhailov V."/>
        </authorList>
    </citation>
    <scope>NUCLEOTIDE SEQUENCE</scope>
    <source>
        <strain evidence="1">OS29</strain>
    </source>
</reference>
<accession>A0A9X2EVY4</accession>
<sequence length="59" mass="6749">SGRGSYLFRPLKLSEVLSERKTLAGCDKKPSPTNQAFRHLICRLKTSNRINGLSVKRRY</sequence>
<evidence type="ECO:0000313" key="2">
    <source>
        <dbReference type="Proteomes" id="UP001139028"/>
    </source>
</evidence>
<dbReference type="AlphaFoldDB" id="A0A9X2EVY4"/>
<evidence type="ECO:0000313" key="1">
    <source>
        <dbReference type="EMBL" id="MCO1336938.1"/>
    </source>
</evidence>
<name>A0A9X2EVY4_9GAMM</name>
<dbReference type="EMBL" id="JALBWM010000245">
    <property type="protein sequence ID" value="MCO1336938.1"/>
    <property type="molecule type" value="Genomic_DNA"/>
</dbReference>
<protein>
    <submittedName>
        <fullName evidence="1">Uncharacterized protein</fullName>
    </submittedName>
</protein>
<organism evidence="1 2">
    <name type="scientific">Microbulbifer okhotskensis</name>
    <dbReference type="NCBI Taxonomy" id="2926617"/>
    <lineage>
        <taxon>Bacteria</taxon>
        <taxon>Pseudomonadati</taxon>
        <taxon>Pseudomonadota</taxon>
        <taxon>Gammaproteobacteria</taxon>
        <taxon>Cellvibrionales</taxon>
        <taxon>Microbulbiferaceae</taxon>
        <taxon>Microbulbifer</taxon>
    </lineage>
</organism>